<dbReference type="PRINTS" id="PR00081">
    <property type="entry name" value="GDHRDH"/>
</dbReference>
<dbReference type="CDD" id="cd05233">
    <property type="entry name" value="SDR_c"/>
    <property type="match status" value="1"/>
</dbReference>
<evidence type="ECO:0000256" key="1">
    <source>
        <dbReference type="ARBA" id="ARBA00006484"/>
    </source>
</evidence>
<name>A0A1I5BYN5_PSUAM</name>
<dbReference type="RefSeq" id="WP_093346924.1">
    <property type="nucleotide sequence ID" value="NZ_FOUY01000021.1"/>
</dbReference>
<keyword evidence="2" id="KW-0560">Oxidoreductase</keyword>
<accession>A0A1I5BYN5</accession>
<dbReference type="GO" id="GO:0016491">
    <property type="term" value="F:oxidoreductase activity"/>
    <property type="evidence" value="ECO:0007669"/>
    <property type="project" value="UniProtKB-KW"/>
</dbReference>
<dbReference type="EMBL" id="FOUY01000021">
    <property type="protein sequence ID" value="SFN79790.1"/>
    <property type="molecule type" value="Genomic_DNA"/>
</dbReference>
<dbReference type="InterPro" id="IPR002347">
    <property type="entry name" value="SDR_fam"/>
</dbReference>
<dbReference type="FunFam" id="3.40.50.720:FF:000084">
    <property type="entry name" value="Short-chain dehydrogenase reductase"/>
    <property type="match status" value="1"/>
</dbReference>
<sequence>MDDPGNGRAPAAAGRLAGKATVVTGAASGIGRAAALLFAREGARVLCADLDPAVGATAARIRDAGGTAVAETADLADAEQARAVTDRAADEFGRIDAVYACAGIAGPGTAADTELADWDRVVSVNLTSKWLSFRWALPRMVEQGSGAIVVQASVGGLRGVPGIFPYAAAKGGCIAMARQAAVDYGPHGIRVNVVAPGTVPTPLVRDTYAAGAGSGAGTDFATAVDRVASVYPARRLGTEEEVAAMALHLCSDESRWTTGQVFTVDGGITAALPRPGD</sequence>
<dbReference type="PANTHER" id="PTHR43477:SF1">
    <property type="entry name" value="DIHYDROANTICAPSIN 7-DEHYDROGENASE"/>
    <property type="match status" value="1"/>
</dbReference>
<gene>
    <name evidence="3" type="ORF">SAMN05216207_1021115</name>
</gene>
<dbReference type="STRING" id="260086.SAMN05216207_1021115"/>
<dbReference type="InterPro" id="IPR036291">
    <property type="entry name" value="NAD(P)-bd_dom_sf"/>
</dbReference>
<dbReference type="Pfam" id="PF13561">
    <property type="entry name" value="adh_short_C2"/>
    <property type="match status" value="1"/>
</dbReference>
<dbReference type="SUPFAM" id="SSF51735">
    <property type="entry name" value="NAD(P)-binding Rossmann-fold domains"/>
    <property type="match status" value="1"/>
</dbReference>
<evidence type="ECO:0000313" key="4">
    <source>
        <dbReference type="Proteomes" id="UP000199614"/>
    </source>
</evidence>
<dbReference type="OrthoDB" id="7064009at2"/>
<evidence type="ECO:0000313" key="3">
    <source>
        <dbReference type="EMBL" id="SFN79790.1"/>
    </source>
</evidence>
<comment type="similarity">
    <text evidence="1">Belongs to the short-chain dehydrogenases/reductases (SDR) family.</text>
</comment>
<keyword evidence="4" id="KW-1185">Reference proteome</keyword>
<dbReference type="Proteomes" id="UP000199614">
    <property type="component" value="Unassembled WGS sequence"/>
</dbReference>
<dbReference type="PANTHER" id="PTHR43477">
    <property type="entry name" value="DIHYDROANTICAPSIN 7-DEHYDROGENASE"/>
    <property type="match status" value="1"/>
</dbReference>
<dbReference type="AlphaFoldDB" id="A0A1I5BYN5"/>
<dbReference type="InterPro" id="IPR051122">
    <property type="entry name" value="SDR_DHRS6-like"/>
</dbReference>
<reference evidence="3 4" key="1">
    <citation type="submission" date="2016-10" db="EMBL/GenBank/DDBJ databases">
        <authorList>
            <person name="de Groot N.N."/>
        </authorList>
    </citation>
    <scope>NUCLEOTIDE SEQUENCE [LARGE SCALE GENOMIC DNA]</scope>
    <source>
        <strain evidence="3 4">CGMCC 4.1877</strain>
    </source>
</reference>
<organism evidence="3 4">
    <name type="scientific">Pseudonocardia ammonioxydans</name>
    <dbReference type="NCBI Taxonomy" id="260086"/>
    <lineage>
        <taxon>Bacteria</taxon>
        <taxon>Bacillati</taxon>
        <taxon>Actinomycetota</taxon>
        <taxon>Actinomycetes</taxon>
        <taxon>Pseudonocardiales</taxon>
        <taxon>Pseudonocardiaceae</taxon>
        <taxon>Pseudonocardia</taxon>
    </lineage>
</organism>
<evidence type="ECO:0000256" key="2">
    <source>
        <dbReference type="ARBA" id="ARBA00023002"/>
    </source>
</evidence>
<protein>
    <submittedName>
        <fullName evidence="3">NAD(P)-dependent dehydrogenase, short-chain alcohol dehydrogenase family</fullName>
    </submittedName>
</protein>
<proteinExistence type="inferred from homology"/>
<dbReference type="Gene3D" id="3.40.50.720">
    <property type="entry name" value="NAD(P)-binding Rossmann-like Domain"/>
    <property type="match status" value="1"/>
</dbReference>